<organism evidence="1 2">
    <name type="scientific">Streptococcus macedonicus</name>
    <name type="common">Streptococcus gallolyticus macedonicus</name>
    <dbReference type="NCBI Taxonomy" id="59310"/>
    <lineage>
        <taxon>Bacteria</taxon>
        <taxon>Bacillati</taxon>
        <taxon>Bacillota</taxon>
        <taxon>Bacilli</taxon>
        <taxon>Lactobacillales</taxon>
        <taxon>Streptococcaceae</taxon>
        <taxon>Streptococcus</taxon>
    </lineage>
</organism>
<dbReference type="InterPro" id="IPR051162">
    <property type="entry name" value="T4SS_component"/>
</dbReference>
<comment type="caution">
    <text evidence="1">The sequence shown here is derived from an EMBL/GenBank/DDBJ whole genome shotgun (WGS) entry which is preliminary data.</text>
</comment>
<dbReference type="InterPro" id="IPR027417">
    <property type="entry name" value="P-loop_NTPase"/>
</dbReference>
<dbReference type="EMBL" id="PEBM01000020">
    <property type="protein sequence ID" value="PHV58149.1"/>
    <property type="molecule type" value="Genomic_DNA"/>
</dbReference>
<reference evidence="1 2" key="1">
    <citation type="submission" date="2017-10" db="EMBL/GenBank/DDBJ databases">
        <title>Whole-genome sequence of three Streptococcus macedonicus strains isolated from Italian cheeses of the Veneto region.</title>
        <authorList>
            <person name="Treu L."/>
            <person name="De Diego-Diaz B."/>
            <person name="Papadimitriou K."/>
            <person name="Tsakalidou E."/>
            <person name="Corich V."/>
            <person name="Giacomini A."/>
        </authorList>
    </citation>
    <scope>NUCLEOTIDE SEQUENCE [LARGE SCALE GENOMIC DNA]</scope>
    <source>
        <strain evidence="1 2">27MV</strain>
    </source>
</reference>
<dbReference type="PANTHER" id="PTHR30121">
    <property type="entry name" value="UNCHARACTERIZED PROTEIN YJGR-RELATED"/>
    <property type="match status" value="1"/>
</dbReference>
<evidence type="ECO:0000313" key="2">
    <source>
        <dbReference type="Proteomes" id="UP000222913"/>
    </source>
</evidence>
<dbReference type="Proteomes" id="UP000222913">
    <property type="component" value="Unassembled WGS sequence"/>
</dbReference>
<protein>
    <submittedName>
        <fullName evidence="1">Conjugal transfer protein</fullName>
    </submittedName>
</protein>
<evidence type="ECO:0000313" key="1">
    <source>
        <dbReference type="EMBL" id="PHV58149.1"/>
    </source>
</evidence>
<proteinExistence type="predicted"/>
<dbReference type="RefSeq" id="WP_099390414.1">
    <property type="nucleotide sequence ID" value="NZ_PEBM01000020.1"/>
</dbReference>
<name>A0A2G3NXB5_STRMC</name>
<dbReference type="Pfam" id="PF12846">
    <property type="entry name" value="AAA_10"/>
    <property type="match status" value="1"/>
</dbReference>
<gene>
    <name evidence="1" type="ORF">CS010_02455</name>
</gene>
<dbReference type="SUPFAM" id="SSF52540">
    <property type="entry name" value="P-loop containing nucleoside triphosphate hydrolases"/>
    <property type="match status" value="1"/>
</dbReference>
<accession>A0A2G3NXB5</accession>
<sequence>MAINLQYPIKATYRNLIYRKDKHVAAYFRIPNTPITITDNDKKRKHKWTVSQLIKKLAKNQHFEISLIPKDYLLEEKMRDFMDALSPNNRKLGEDLLLHTVDTLTDEMEIPYQFDWLVGVRLRKHDKGSSLTDLAYERFSELTETIANGLGFELEEEKPWYEDYLSDEQDCFQILSALRCRRLTNEELFYYQRMQYLRYIPHFKGEVLANRSLFNVTDTLIKSLSGGFLKLESPYGTSFVTILPVGKFNTIFNGFHLGEFIQRLNFPVELQIKAEFIDRNKIKGKMGRSNTRYKNIMEEADSTNTVQQDEIIMGSFSLKDLMKKVGNKEDIIEYGAYLIVSASSITQLRNRRQVVLNYFDDMGVEISEASHDTPYLFQSLLYGQDLQKKTRTWTHMVTSRGFAELMPFANTSAGNRIGWYIGRVDNWTGRWDSIDKAIHASKNIVLFNATVGNKEDIAGKITKNPHIIITGATGQGKSFLAQIIFLSVALQNVKTLYIDPKRELRHHYEEIMHSPEFSSLYPERKKQLEAFNFVTLDSSLASNHGVLDPIVVLEKEQAVEVAKNMLEFILQAVDNVTMDQKTAITETINDIVDKRQAGQTVGFKHVLVALKDSQNDQIASVGRYLTSIVTNSILELAFSDGTTQGLNYDSQVTILEVANLKLPKTDTTKISDHERNSIALMFALGAFCTHFGERDENEDTIEFFDEAWILMKSAEGQAVIKNMRRIGRSKNNTLALITQSVHDAENDDDTTGFGTIFAFYEKSEREDILKHIHLEANEQNLEWIDNMIPGQCLYYDVYGNLNMISIHNIFDDIDMLLKPMKATVSSSLENKYAM</sequence>
<dbReference type="PANTHER" id="PTHR30121:SF6">
    <property type="entry name" value="SLR6007 PROTEIN"/>
    <property type="match status" value="1"/>
</dbReference>
<dbReference type="Gene3D" id="3.40.50.300">
    <property type="entry name" value="P-loop containing nucleotide triphosphate hydrolases"/>
    <property type="match status" value="1"/>
</dbReference>
<dbReference type="AlphaFoldDB" id="A0A2G3NXB5"/>
<dbReference type="InterPro" id="IPR016628">
    <property type="entry name" value="ATPase_SAG2001_prd"/>
</dbReference>
<dbReference type="PIRSF" id="PIRSF015040">
    <property type="entry name" value="ATPase_SAG2001_prd"/>
    <property type="match status" value="1"/>
</dbReference>